<proteinExistence type="predicted"/>
<feature type="region of interest" description="Disordered" evidence="1">
    <location>
        <begin position="1"/>
        <end position="56"/>
    </location>
</feature>
<evidence type="ECO:0000256" key="1">
    <source>
        <dbReference type="SAM" id="MobiDB-lite"/>
    </source>
</evidence>
<organism evidence="2 3">
    <name type="scientific">Portunus trituberculatus</name>
    <name type="common">Swimming crab</name>
    <name type="synonym">Neptunus trituberculatus</name>
    <dbReference type="NCBI Taxonomy" id="210409"/>
    <lineage>
        <taxon>Eukaryota</taxon>
        <taxon>Metazoa</taxon>
        <taxon>Ecdysozoa</taxon>
        <taxon>Arthropoda</taxon>
        <taxon>Crustacea</taxon>
        <taxon>Multicrustacea</taxon>
        <taxon>Malacostraca</taxon>
        <taxon>Eumalacostraca</taxon>
        <taxon>Eucarida</taxon>
        <taxon>Decapoda</taxon>
        <taxon>Pleocyemata</taxon>
        <taxon>Brachyura</taxon>
        <taxon>Eubrachyura</taxon>
        <taxon>Portunoidea</taxon>
        <taxon>Portunidae</taxon>
        <taxon>Portuninae</taxon>
        <taxon>Portunus</taxon>
    </lineage>
</organism>
<sequence length="97" mass="10087">MTLLLAGGRRGGVEPPLAAGSTGAELGGTGKLEGVSRVDQETSPDNPSRRREAVSFVSGSKYPVTRVSSAPPLGTSEGVDKIWRAALCRITSLFEES</sequence>
<dbReference type="AlphaFoldDB" id="A0A5B7GDB1"/>
<dbReference type="Proteomes" id="UP000324222">
    <property type="component" value="Unassembled WGS sequence"/>
</dbReference>
<keyword evidence="3" id="KW-1185">Reference proteome</keyword>
<dbReference type="EMBL" id="VSRR010013277">
    <property type="protein sequence ID" value="MPC55556.1"/>
    <property type="molecule type" value="Genomic_DNA"/>
</dbReference>
<name>A0A5B7GDB1_PORTR</name>
<evidence type="ECO:0000313" key="2">
    <source>
        <dbReference type="EMBL" id="MPC55556.1"/>
    </source>
</evidence>
<accession>A0A5B7GDB1</accession>
<evidence type="ECO:0000313" key="3">
    <source>
        <dbReference type="Proteomes" id="UP000324222"/>
    </source>
</evidence>
<protein>
    <submittedName>
        <fullName evidence="2">Uncharacterized protein</fullName>
    </submittedName>
</protein>
<comment type="caution">
    <text evidence="2">The sequence shown here is derived from an EMBL/GenBank/DDBJ whole genome shotgun (WGS) entry which is preliminary data.</text>
</comment>
<reference evidence="2 3" key="1">
    <citation type="submission" date="2019-05" db="EMBL/GenBank/DDBJ databases">
        <title>Another draft genome of Portunus trituberculatus and its Hox gene families provides insights of decapod evolution.</title>
        <authorList>
            <person name="Jeong J.-H."/>
            <person name="Song I."/>
            <person name="Kim S."/>
            <person name="Choi T."/>
            <person name="Kim D."/>
            <person name="Ryu S."/>
            <person name="Kim W."/>
        </authorList>
    </citation>
    <scope>NUCLEOTIDE SEQUENCE [LARGE SCALE GENOMIC DNA]</scope>
    <source>
        <tissue evidence="2">Muscle</tissue>
    </source>
</reference>
<gene>
    <name evidence="2" type="ORF">E2C01_049499</name>
</gene>